<accession>A0A172RXF7</accession>
<dbReference type="InterPro" id="IPR048520">
    <property type="entry name" value="LarA_C"/>
</dbReference>
<reference evidence="4" key="1">
    <citation type="submission" date="2016-10" db="EMBL/GenBank/DDBJ databases">
        <authorList>
            <person name="Varghese N."/>
        </authorList>
    </citation>
    <scope>NUCLEOTIDE SEQUENCE [LARGE SCALE GENOMIC DNA]</scope>
    <source>
        <strain evidence="4">DSM 21843</strain>
    </source>
</reference>
<sequence>MIVEVGYGNGTQQCEVPDQNLMGILAANDVDVSLTGSAEVERALREPIESAPLSQVVKPGETVAIITSDITRPMPTPEVLPAVLDELYRGGVRPEDITLVFGLGSHRTQTEEEQRHLAGERGWNEIRCIDSSSEEFVNLGTTVAGTPVEVNSTVARADRVICMGNIEYHYFAGYSGGVKAIMPGVSTSSAIANNHAMIVDARSCAGNLEDNPVRRDIEEAGAIVGCDFIVNVVLDEDKRIIRAFAGNPVAAHRQGCAFLDTLYRIDIPHRADIVIDSQGGAPKDLNLYQTQKALDNAKYAVREGGVIILVGRCNEGLGNATFQAWMHEANTPADVLEHLQAAFALGGHKAAAVAKIQLMADVYLVSDLPAELARDCFFTPFPTLEEAYAAAVAKMGEEASVLVMPHGGSTVPHALA</sequence>
<protein>
    <submittedName>
        <fullName evidence="3">Nickel-dependent lactate racemase</fullName>
    </submittedName>
</protein>
<dbReference type="InterPro" id="IPR043166">
    <property type="entry name" value="LarA-like_C"/>
</dbReference>
<evidence type="ECO:0000313" key="4">
    <source>
        <dbReference type="Proteomes" id="UP000182975"/>
    </source>
</evidence>
<evidence type="ECO:0000259" key="1">
    <source>
        <dbReference type="Pfam" id="PF09861"/>
    </source>
</evidence>
<dbReference type="STRING" id="79604.AAY81_03870"/>
<proteinExistence type="predicted"/>
<dbReference type="OrthoDB" id="9770545at2"/>
<dbReference type="RefSeq" id="WP_066661592.1">
    <property type="nucleotide sequence ID" value="NZ_CP011402.1"/>
</dbReference>
<gene>
    <name evidence="3" type="ORF">SAMN02910314_01910</name>
</gene>
<feature type="domain" description="LarA-like N-terminal" evidence="1">
    <location>
        <begin position="7"/>
        <end position="202"/>
    </location>
</feature>
<dbReference type="InterPro" id="IPR018657">
    <property type="entry name" value="LarA-like_N"/>
</dbReference>
<evidence type="ECO:0000259" key="2">
    <source>
        <dbReference type="Pfam" id="PF21113"/>
    </source>
</evidence>
<dbReference type="EMBL" id="FOEC01000018">
    <property type="protein sequence ID" value="SEP01023.1"/>
    <property type="molecule type" value="Genomic_DNA"/>
</dbReference>
<dbReference type="Gene3D" id="3.40.50.11440">
    <property type="match status" value="1"/>
</dbReference>
<dbReference type="Gene3D" id="3.90.226.30">
    <property type="match status" value="1"/>
</dbReference>
<evidence type="ECO:0000313" key="3">
    <source>
        <dbReference type="EMBL" id="SEP01023.1"/>
    </source>
</evidence>
<organism evidence="3 4">
    <name type="scientific">Denitrobacterium detoxificans</name>
    <dbReference type="NCBI Taxonomy" id="79604"/>
    <lineage>
        <taxon>Bacteria</taxon>
        <taxon>Bacillati</taxon>
        <taxon>Actinomycetota</taxon>
        <taxon>Coriobacteriia</taxon>
        <taxon>Eggerthellales</taxon>
        <taxon>Eggerthellaceae</taxon>
        <taxon>Denitrobacterium</taxon>
    </lineage>
</organism>
<dbReference type="Proteomes" id="UP000182975">
    <property type="component" value="Unassembled WGS sequence"/>
</dbReference>
<feature type="domain" description="Lactate racemase C-terminal" evidence="2">
    <location>
        <begin position="270"/>
        <end position="409"/>
    </location>
</feature>
<dbReference type="InterPro" id="IPR048068">
    <property type="entry name" value="LarA-like"/>
</dbReference>
<dbReference type="AlphaFoldDB" id="A0A172RXF7"/>
<dbReference type="Pfam" id="PF09861">
    <property type="entry name" value="Lar_N"/>
    <property type="match status" value="1"/>
</dbReference>
<dbReference type="InterPro" id="IPR047926">
    <property type="entry name" value="Ni_dep_LarA"/>
</dbReference>
<dbReference type="KEGG" id="ddt:AAY81_03870"/>
<name>A0A172RXF7_9ACTN</name>
<dbReference type="PANTHER" id="PTHR33171">
    <property type="entry name" value="LAR_N DOMAIN-CONTAINING PROTEIN"/>
    <property type="match status" value="1"/>
</dbReference>
<dbReference type="PANTHER" id="PTHR33171:SF17">
    <property type="entry name" value="LARA-LIKE N-TERMINAL DOMAIN-CONTAINING PROTEIN"/>
    <property type="match status" value="1"/>
</dbReference>
<keyword evidence="4" id="KW-1185">Reference proteome</keyword>
<dbReference type="Pfam" id="PF21113">
    <property type="entry name" value="LarA_C"/>
    <property type="match status" value="1"/>
</dbReference>
<dbReference type="NCBIfam" id="NF033504">
    <property type="entry name" value="Ni_dep_LarA"/>
    <property type="match status" value="1"/>
</dbReference>
<dbReference type="PATRIC" id="fig|79604.3.peg.787"/>
<dbReference type="GO" id="GO:0050043">
    <property type="term" value="F:lactate racemase activity"/>
    <property type="evidence" value="ECO:0007669"/>
    <property type="project" value="InterPro"/>
</dbReference>